<dbReference type="PROSITE" id="PS51257">
    <property type="entry name" value="PROKAR_LIPOPROTEIN"/>
    <property type="match status" value="1"/>
</dbReference>
<evidence type="ECO:0000313" key="2">
    <source>
        <dbReference type="Proteomes" id="UP001589833"/>
    </source>
</evidence>
<dbReference type="InterPro" id="IPR019076">
    <property type="entry name" value="Spore_lipoprot_YhcN/YlaJ-like"/>
</dbReference>
<keyword evidence="2" id="KW-1185">Reference proteome</keyword>
<dbReference type="EMBL" id="JBHLTR010000017">
    <property type="protein sequence ID" value="MFC0559791.1"/>
    <property type="molecule type" value="Genomic_DNA"/>
</dbReference>
<sequence length="143" mass="16630">MKGIIQGLLVLCILCSCQMAEPQQDIKPLQLSTNAVLDQEQADEAKKIILSMEEVTEVKGVSDENNIYLAPKVKHFDRFRLKEIRKYGHDAVKKRYPDATVHVSTDQKIYMELEKLEQELKERTISEKRLKQRLKELDEMTRG</sequence>
<organism evidence="1 2">
    <name type="scientific">Halalkalibacter alkalisediminis</name>
    <dbReference type="NCBI Taxonomy" id="935616"/>
    <lineage>
        <taxon>Bacteria</taxon>
        <taxon>Bacillati</taxon>
        <taxon>Bacillota</taxon>
        <taxon>Bacilli</taxon>
        <taxon>Bacillales</taxon>
        <taxon>Bacillaceae</taxon>
        <taxon>Halalkalibacter</taxon>
    </lineage>
</organism>
<name>A0ABV6NGL1_9BACI</name>
<evidence type="ECO:0000313" key="1">
    <source>
        <dbReference type="EMBL" id="MFC0559791.1"/>
    </source>
</evidence>
<keyword evidence="1" id="KW-0449">Lipoprotein</keyword>
<dbReference type="Proteomes" id="UP001589833">
    <property type="component" value="Unassembled WGS sequence"/>
</dbReference>
<dbReference type="RefSeq" id="WP_273840874.1">
    <property type="nucleotide sequence ID" value="NZ_JAQQWT010000002.1"/>
</dbReference>
<protein>
    <submittedName>
        <fullName evidence="1">YhcN/YlaJ family sporulation lipoprotein</fullName>
    </submittedName>
</protein>
<proteinExistence type="predicted"/>
<comment type="caution">
    <text evidence="1">The sequence shown here is derived from an EMBL/GenBank/DDBJ whole genome shotgun (WGS) entry which is preliminary data.</text>
</comment>
<accession>A0ABV6NGL1</accession>
<dbReference type="Pfam" id="PF09580">
    <property type="entry name" value="Spore_YhcN_YlaJ"/>
    <property type="match status" value="1"/>
</dbReference>
<reference evidence="1 2" key="1">
    <citation type="submission" date="2024-09" db="EMBL/GenBank/DDBJ databases">
        <authorList>
            <person name="Sun Q."/>
            <person name="Mori K."/>
        </authorList>
    </citation>
    <scope>NUCLEOTIDE SEQUENCE [LARGE SCALE GENOMIC DNA]</scope>
    <source>
        <strain evidence="1 2">NCAIM B.02301</strain>
    </source>
</reference>
<gene>
    <name evidence="1" type="ORF">ACFFH4_12100</name>
</gene>